<keyword evidence="2" id="KW-0378">Hydrolase</keyword>
<dbReference type="STRING" id="545501.BN997_00707"/>
<dbReference type="OrthoDB" id="9757607at2"/>
<dbReference type="Proteomes" id="UP000040453">
    <property type="component" value="Unassembled WGS sequence"/>
</dbReference>
<keyword evidence="3" id="KW-1185">Reference proteome</keyword>
<organism evidence="2 3">
    <name type="scientific">Oceanobacillus oncorhynchi</name>
    <dbReference type="NCBI Taxonomy" id="545501"/>
    <lineage>
        <taxon>Bacteria</taxon>
        <taxon>Bacillati</taxon>
        <taxon>Bacillota</taxon>
        <taxon>Bacilli</taxon>
        <taxon>Bacillales</taxon>
        <taxon>Bacillaceae</taxon>
        <taxon>Oceanobacillus</taxon>
    </lineage>
</organism>
<sequence>MACLESNLHIHLSLLQVLKRLEKHREKTHLHHAIDAVVVACTDNGMIHRITNYHRMKESNKYRKAPAFPQPWDNFRDDLFGHINTWPRPEKILQALNSNQPLPHYMMVSRMARHSVTGLAHKETIMMHGGVEENSGRTIGVKRVALQDIKFDKNGDFLMVNKDTDPATYEAIKTRFLQHNGNQKKAFAEPLYKPSKKDKGNPIRRVKVEVERIHI</sequence>
<evidence type="ECO:0000259" key="1">
    <source>
        <dbReference type="Pfam" id="PF18541"/>
    </source>
</evidence>
<name>A0A0A1M6J2_9BACI</name>
<proteinExistence type="predicted"/>
<gene>
    <name evidence="2" type="primary">cas9</name>
    <name evidence="2" type="ORF">BN997_00707</name>
</gene>
<keyword evidence="2" id="KW-0540">Nuclease</keyword>
<reference evidence="2 3" key="1">
    <citation type="submission" date="2014-11" db="EMBL/GenBank/DDBJ databases">
        <authorList>
            <person name="Urmite Genomes Urmite Genomes"/>
        </authorList>
    </citation>
    <scope>NUCLEOTIDE SEQUENCE [LARGE SCALE GENOMIC DNA]</scope>
    <source>
        <strain evidence="2 3">Oc5</strain>
    </source>
</reference>
<dbReference type="Pfam" id="PF18541">
    <property type="entry name" value="RuvC_III"/>
    <property type="match status" value="1"/>
</dbReference>
<accession>A0A0A1M6J2</accession>
<evidence type="ECO:0000313" key="2">
    <source>
        <dbReference type="EMBL" id="CEI80895.1"/>
    </source>
</evidence>
<dbReference type="EMBL" id="CDGG01000001">
    <property type="protein sequence ID" value="CEI80895.1"/>
    <property type="molecule type" value="Genomic_DNA"/>
</dbReference>
<dbReference type="Gene3D" id="3.30.420.10">
    <property type="entry name" value="Ribonuclease H-like superfamily/Ribonuclease H"/>
    <property type="match status" value="1"/>
</dbReference>
<dbReference type="InterPro" id="IPR041383">
    <property type="entry name" value="RuvC_III"/>
</dbReference>
<dbReference type="RefSeq" id="WP_139088999.1">
    <property type="nucleotide sequence ID" value="NZ_CDGG01000001.1"/>
</dbReference>
<evidence type="ECO:0000313" key="3">
    <source>
        <dbReference type="Proteomes" id="UP000040453"/>
    </source>
</evidence>
<protein>
    <submittedName>
        <fullName evidence="2">CRISPR-associated endonuclease Cas9</fullName>
    </submittedName>
</protein>
<dbReference type="GO" id="GO:0004519">
    <property type="term" value="F:endonuclease activity"/>
    <property type="evidence" value="ECO:0007669"/>
    <property type="project" value="UniProtKB-KW"/>
</dbReference>
<dbReference type="InterPro" id="IPR036397">
    <property type="entry name" value="RNaseH_sf"/>
</dbReference>
<dbReference type="GO" id="GO:0003676">
    <property type="term" value="F:nucleic acid binding"/>
    <property type="evidence" value="ECO:0007669"/>
    <property type="project" value="InterPro"/>
</dbReference>
<keyword evidence="2" id="KW-0255">Endonuclease</keyword>
<dbReference type="AlphaFoldDB" id="A0A0A1M6J2"/>
<feature type="domain" description="RuvC endonuclease subdomain 3" evidence="1">
    <location>
        <begin position="15"/>
        <end position="64"/>
    </location>
</feature>